<reference evidence="2 3" key="1">
    <citation type="submission" date="2024-05" db="EMBL/GenBank/DDBJ databases">
        <title>A draft genome resource for the thread blight pathogen Marasmius tenuissimus strain MS-2.</title>
        <authorList>
            <person name="Yulfo-Soto G.E."/>
            <person name="Baruah I.K."/>
            <person name="Amoako-Attah I."/>
            <person name="Bukari Y."/>
            <person name="Meinhardt L.W."/>
            <person name="Bailey B.A."/>
            <person name="Cohen S.P."/>
        </authorList>
    </citation>
    <scope>NUCLEOTIDE SEQUENCE [LARGE SCALE GENOMIC DNA]</scope>
    <source>
        <strain evidence="2 3">MS-2</strain>
    </source>
</reference>
<name>A0ABR3A9L6_9AGAR</name>
<evidence type="ECO:0000313" key="3">
    <source>
        <dbReference type="Proteomes" id="UP001437256"/>
    </source>
</evidence>
<dbReference type="Proteomes" id="UP001437256">
    <property type="component" value="Unassembled WGS sequence"/>
</dbReference>
<evidence type="ECO:0000313" key="2">
    <source>
        <dbReference type="EMBL" id="KAL0069693.1"/>
    </source>
</evidence>
<evidence type="ECO:0000259" key="1">
    <source>
        <dbReference type="Pfam" id="PF20179"/>
    </source>
</evidence>
<keyword evidence="3" id="KW-1185">Reference proteome</keyword>
<dbReference type="InterPro" id="IPR046824">
    <property type="entry name" value="Mss51-like_C"/>
</dbReference>
<accession>A0ABR3A9L6</accession>
<proteinExistence type="predicted"/>
<protein>
    <recommendedName>
        <fullName evidence="1">Mitochondrial splicing suppressor 51-like C-terminal domain-containing protein</fullName>
    </recommendedName>
</protein>
<feature type="domain" description="Mitochondrial splicing suppressor 51-like C-terminal" evidence="1">
    <location>
        <begin position="174"/>
        <end position="352"/>
    </location>
</feature>
<dbReference type="PANTHER" id="PTHR28069">
    <property type="entry name" value="GH20023P"/>
    <property type="match status" value="1"/>
</dbReference>
<gene>
    <name evidence="2" type="ORF">AAF712_003351</name>
</gene>
<sequence>MSLLTSFMKRPFKPDEQSMVGWQPRCIACSRTDRLIRIEGSTGRRNLKPCEVCKMTFYCSQEHRDLSHDKHTNEPIKDVPGGLSQCQVNLQFRADIDFSNIMYDAHNGGAENDPYKFQWAPERHLSTWRSLRTGPNCWEEEFEASLQKELGAYCEFPLTLASFMRGASEGLSIPMTILYALQKLSSSNDWTRKRSLTLHLLGAAGKESETEYLRVLDEILHRLPQLKYLHLVMINPGLSHIPVPAQAPPCPVCVKDQKQRTHEIHGMSYHEYVKKRGANYTKPDLAVVFNSPPDDWTKNTKVLVAQKVAAVFTAYTREEAQMEAKSLRAAGANLVPGLGPMKNPWGSLKLRLEPNSVTGFYATNGWLAGGFR</sequence>
<dbReference type="SUPFAM" id="SSF144232">
    <property type="entry name" value="HIT/MYND zinc finger-like"/>
    <property type="match status" value="1"/>
</dbReference>
<comment type="caution">
    <text evidence="2">The sequence shown here is derived from an EMBL/GenBank/DDBJ whole genome shotgun (WGS) entry which is preliminary data.</text>
</comment>
<organism evidence="2 3">
    <name type="scientific">Marasmius tenuissimus</name>
    <dbReference type="NCBI Taxonomy" id="585030"/>
    <lineage>
        <taxon>Eukaryota</taxon>
        <taxon>Fungi</taxon>
        <taxon>Dikarya</taxon>
        <taxon>Basidiomycota</taxon>
        <taxon>Agaricomycotina</taxon>
        <taxon>Agaricomycetes</taxon>
        <taxon>Agaricomycetidae</taxon>
        <taxon>Agaricales</taxon>
        <taxon>Marasmiineae</taxon>
        <taxon>Marasmiaceae</taxon>
        <taxon>Marasmius</taxon>
    </lineage>
</organism>
<dbReference type="EMBL" id="JBBXMP010000011">
    <property type="protein sequence ID" value="KAL0069693.1"/>
    <property type="molecule type" value="Genomic_DNA"/>
</dbReference>
<dbReference type="Pfam" id="PF20179">
    <property type="entry name" value="MSS51_C"/>
    <property type="match status" value="1"/>
</dbReference>